<dbReference type="Gene3D" id="3.30.200.20">
    <property type="entry name" value="Phosphorylase Kinase, domain 1"/>
    <property type="match status" value="1"/>
</dbReference>
<dbReference type="InterPro" id="IPR059179">
    <property type="entry name" value="MLKL-like_MCAfunc"/>
</dbReference>
<evidence type="ECO:0000313" key="2">
    <source>
        <dbReference type="EMBL" id="KAK1609781.1"/>
    </source>
</evidence>
<protein>
    <recommendedName>
        <fullName evidence="1">Protein kinase domain-containing protein</fullName>
    </recommendedName>
</protein>
<comment type="caution">
    <text evidence="2">The sequence shown here is derived from an EMBL/GenBank/DDBJ whole genome shotgun (WGS) entry which is preliminary data.</text>
</comment>
<name>A0AAD8QVP1_LOLMU</name>
<dbReference type="InterPro" id="IPR000719">
    <property type="entry name" value="Prot_kinase_dom"/>
</dbReference>
<sequence>MALWTGLGQAATVAQLVGADVGGLISMIMQAALTARQNRRECEQVARRVLMIAELLPYLEASPEAVRPLAGLGDTLQEAHELVISCQGRSLAYQFAIAGRQAERFSDVQSRIDSYLILFPMISHIGITRRLDRIYSILVPDSSTSSSSSPQAQEPAEVGQEVLPHGTEEFTLAEIVRATDNFAPGNKIGSGGFGTAVYRGKLPDDRKVAIKCVRYRSDTLEDEFSTELAILSRLRHKNIIHLTGWCKDKRWIRGRRMELDQLLVYE</sequence>
<evidence type="ECO:0000259" key="1">
    <source>
        <dbReference type="PROSITE" id="PS50011"/>
    </source>
</evidence>
<dbReference type="PANTHER" id="PTHR46146:SF9">
    <property type="entry name" value="OS06G0151700 PROTEIN"/>
    <property type="match status" value="1"/>
</dbReference>
<organism evidence="2 3">
    <name type="scientific">Lolium multiflorum</name>
    <name type="common">Italian ryegrass</name>
    <name type="synonym">Lolium perenne subsp. multiflorum</name>
    <dbReference type="NCBI Taxonomy" id="4521"/>
    <lineage>
        <taxon>Eukaryota</taxon>
        <taxon>Viridiplantae</taxon>
        <taxon>Streptophyta</taxon>
        <taxon>Embryophyta</taxon>
        <taxon>Tracheophyta</taxon>
        <taxon>Spermatophyta</taxon>
        <taxon>Magnoliopsida</taxon>
        <taxon>Liliopsida</taxon>
        <taxon>Poales</taxon>
        <taxon>Poaceae</taxon>
        <taxon>BOP clade</taxon>
        <taxon>Pooideae</taxon>
        <taxon>Poodae</taxon>
        <taxon>Poeae</taxon>
        <taxon>Poeae Chloroplast Group 2 (Poeae type)</taxon>
        <taxon>Loliodinae</taxon>
        <taxon>Loliinae</taxon>
        <taxon>Lolium</taxon>
    </lineage>
</organism>
<proteinExistence type="predicted"/>
<dbReference type="CDD" id="cd21037">
    <property type="entry name" value="MLKL_NTD"/>
    <property type="match status" value="1"/>
</dbReference>
<dbReference type="EMBL" id="JAUUTY010000007">
    <property type="protein sequence ID" value="KAK1609781.1"/>
    <property type="molecule type" value="Genomic_DNA"/>
</dbReference>
<dbReference type="PANTHER" id="PTHR46146">
    <property type="entry name" value="SERINE/THREONINE-PROTEIN KINASE-LIKE PROTEIN CCR4"/>
    <property type="match status" value="1"/>
</dbReference>
<dbReference type="PROSITE" id="PS50011">
    <property type="entry name" value="PROTEIN_KINASE_DOM"/>
    <property type="match status" value="1"/>
</dbReference>
<dbReference type="Gene3D" id="1.20.930.20">
    <property type="entry name" value="Adaptor protein Cbl, N-terminal domain"/>
    <property type="match status" value="1"/>
</dbReference>
<reference evidence="2" key="1">
    <citation type="submission" date="2023-07" db="EMBL/GenBank/DDBJ databases">
        <title>A chromosome-level genome assembly of Lolium multiflorum.</title>
        <authorList>
            <person name="Chen Y."/>
            <person name="Copetti D."/>
            <person name="Kolliker R."/>
            <person name="Studer B."/>
        </authorList>
    </citation>
    <scope>NUCLEOTIDE SEQUENCE</scope>
    <source>
        <strain evidence="2">02402/16</strain>
        <tissue evidence="2">Leaf</tissue>
    </source>
</reference>
<accession>A0AAD8QVP1</accession>
<dbReference type="GO" id="GO:0007166">
    <property type="term" value="P:cell surface receptor signaling pathway"/>
    <property type="evidence" value="ECO:0007669"/>
    <property type="project" value="InterPro"/>
</dbReference>
<dbReference type="SUPFAM" id="SSF56112">
    <property type="entry name" value="Protein kinase-like (PK-like)"/>
    <property type="match status" value="1"/>
</dbReference>
<feature type="domain" description="Protein kinase" evidence="1">
    <location>
        <begin position="182"/>
        <end position="266"/>
    </location>
</feature>
<dbReference type="AlphaFoldDB" id="A0AAD8QVP1"/>
<dbReference type="Proteomes" id="UP001231189">
    <property type="component" value="Unassembled WGS sequence"/>
</dbReference>
<dbReference type="InterPro" id="IPR045766">
    <property type="entry name" value="MCAfunc"/>
</dbReference>
<keyword evidence="3" id="KW-1185">Reference proteome</keyword>
<dbReference type="InterPro" id="IPR011009">
    <property type="entry name" value="Kinase-like_dom_sf"/>
</dbReference>
<dbReference type="Pfam" id="PF19584">
    <property type="entry name" value="MCAfunc"/>
    <property type="match status" value="1"/>
</dbReference>
<evidence type="ECO:0000313" key="3">
    <source>
        <dbReference type="Proteomes" id="UP001231189"/>
    </source>
</evidence>
<gene>
    <name evidence="2" type="ORF">QYE76_033454</name>
</gene>
<dbReference type="Pfam" id="PF00069">
    <property type="entry name" value="Pkinase"/>
    <property type="match status" value="1"/>
</dbReference>
<dbReference type="GO" id="GO:0005524">
    <property type="term" value="F:ATP binding"/>
    <property type="evidence" value="ECO:0007669"/>
    <property type="project" value="InterPro"/>
</dbReference>
<dbReference type="GO" id="GO:0004672">
    <property type="term" value="F:protein kinase activity"/>
    <property type="evidence" value="ECO:0007669"/>
    <property type="project" value="InterPro"/>
</dbReference>
<dbReference type="InterPro" id="IPR036537">
    <property type="entry name" value="Adaptor_Cbl_N_dom_sf"/>
</dbReference>